<evidence type="ECO:0000259" key="5">
    <source>
        <dbReference type="PROSITE" id="PS50893"/>
    </source>
</evidence>
<keyword evidence="2" id="KW-0813">Transport</keyword>
<dbReference type="PROSITE" id="PS50893">
    <property type="entry name" value="ABC_TRANSPORTER_2"/>
    <property type="match status" value="1"/>
</dbReference>
<dbReference type="GO" id="GO:0005524">
    <property type="term" value="F:ATP binding"/>
    <property type="evidence" value="ECO:0007669"/>
    <property type="project" value="UniProtKB-KW"/>
</dbReference>
<dbReference type="AlphaFoldDB" id="A0A4R0I6I4"/>
<dbReference type="PROSITE" id="PS00211">
    <property type="entry name" value="ABC_TRANSPORTER_1"/>
    <property type="match status" value="1"/>
</dbReference>
<gene>
    <name evidence="6" type="ORF">E0H50_35380</name>
</gene>
<comment type="similarity">
    <text evidence="1">Belongs to the ABC transporter superfamily.</text>
</comment>
<sequence>MLELAGVGYRYTRWLFRDVTFSVPAGTVTAVLGPNGSGKTTLLRCAAGLLSPQAGAVRRSTPAAFVPQAHQSTFAYRVVDMVLMGRVRNVPTFATPGRRDHAAARDAMERVGILDLAGTPFSSLSGGQQQLVRIARAVASGTRILVLDEPATGLDLRNQGRLLTLLRELADAQMAVLLTTHQPDHARYLADTVVLLLGPDDVRVGPATRLLQDDTLNELYGIDIGAWPGSAHRTAERPLS</sequence>
<dbReference type="SUPFAM" id="SSF52540">
    <property type="entry name" value="P-loop containing nucleoside triphosphate hydrolases"/>
    <property type="match status" value="1"/>
</dbReference>
<evidence type="ECO:0000313" key="6">
    <source>
        <dbReference type="EMBL" id="TCC21570.1"/>
    </source>
</evidence>
<evidence type="ECO:0000256" key="3">
    <source>
        <dbReference type="ARBA" id="ARBA00022741"/>
    </source>
</evidence>
<organism evidence="6 7">
    <name type="scientific">Kribbella sindirgiensis</name>
    <dbReference type="NCBI Taxonomy" id="1124744"/>
    <lineage>
        <taxon>Bacteria</taxon>
        <taxon>Bacillati</taxon>
        <taxon>Actinomycetota</taxon>
        <taxon>Actinomycetes</taxon>
        <taxon>Propionibacteriales</taxon>
        <taxon>Kribbellaceae</taxon>
        <taxon>Kribbella</taxon>
    </lineage>
</organism>
<dbReference type="InterPro" id="IPR003593">
    <property type="entry name" value="AAA+_ATPase"/>
</dbReference>
<dbReference type="EMBL" id="SJKA01000019">
    <property type="protein sequence ID" value="TCC21570.1"/>
    <property type="molecule type" value="Genomic_DNA"/>
</dbReference>
<dbReference type="InterPro" id="IPR050153">
    <property type="entry name" value="Metal_Ion_Import_ABC"/>
</dbReference>
<evidence type="ECO:0000256" key="2">
    <source>
        <dbReference type="ARBA" id="ARBA00022448"/>
    </source>
</evidence>
<name>A0A4R0I6I4_9ACTN</name>
<dbReference type="GO" id="GO:0016887">
    <property type="term" value="F:ATP hydrolysis activity"/>
    <property type="evidence" value="ECO:0007669"/>
    <property type="project" value="InterPro"/>
</dbReference>
<evidence type="ECO:0000256" key="1">
    <source>
        <dbReference type="ARBA" id="ARBA00005417"/>
    </source>
</evidence>
<dbReference type="InterPro" id="IPR027417">
    <property type="entry name" value="P-loop_NTPase"/>
</dbReference>
<dbReference type="PANTHER" id="PTHR42734:SF6">
    <property type="entry name" value="MOLYBDATE IMPORT ATP-BINDING PROTEIN MOLC"/>
    <property type="match status" value="1"/>
</dbReference>
<keyword evidence="4 6" id="KW-0067">ATP-binding</keyword>
<accession>A0A4R0I6I4</accession>
<dbReference type="Proteomes" id="UP000292695">
    <property type="component" value="Unassembled WGS sequence"/>
</dbReference>
<dbReference type="InterPro" id="IPR017871">
    <property type="entry name" value="ABC_transporter-like_CS"/>
</dbReference>
<feature type="domain" description="ABC transporter" evidence="5">
    <location>
        <begin position="1"/>
        <end position="223"/>
    </location>
</feature>
<dbReference type="SMART" id="SM00382">
    <property type="entry name" value="AAA"/>
    <property type="match status" value="1"/>
</dbReference>
<dbReference type="Gene3D" id="3.40.50.300">
    <property type="entry name" value="P-loop containing nucleotide triphosphate hydrolases"/>
    <property type="match status" value="1"/>
</dbReference>
<dbReference type="Pfam" id="PF00005">
    <property type="entry name" value="ABC_tran"/>
    <property type="match status" value="1"/>
</dbReference>
<dbReference type="InterPro" id="IPR003439">
    <property type="entry name" value="ABC_transporter-like_ATP-bd"/>
</dbReference>
<evidence type="ECO:0000313" key="7">
    <source>
        <dbReference type="Proteomes" id="UP000292695"/>
    </source>
</evidence>
<dbReference type="RefSeq" id="WP_131295370.1">
    <property type="nucleotide sequence ID" value="NZ_SJKA01000019.1"/>
</dbReference>
<proteinExistence type="inferred from homology"/>
<evidence type="ECO:0000256" key="4">
    <source>
        <dbReference type="ARBA" id="ARBA00022840"/>
    </source>
</evidence>
<keyword evidence="3" id="KW-0547">Nucleotide-binding</keyword>
<keyword evidence="7" id="KW-1185">Reference proteome</keyword>
<reference evidence="6 7" key="1">
    <citation type="submission" date="2019-02" db="EMBL/GenBank/DDBJ databases">
        <title>Kribbella capetownensis sp. nov. and Kribbella speibonae sp. nov., isolated from soil.</title>
        <authorList>
            <person name="Curtis S.M."/>
            <person name="Norton I."/>
            <person name="Everest G.J."/>
            <person name="Meyers P.R."/>
        </authorList>
    </citation>
    <scope>NUCLEOTIDE SEQUENCE [LARGE SCALE GENOMIC DNA]</scope>
    <source>
        <strain evidence="6 7">DSM 27082</strain>
    </source>
</reference>
<dbReference type="PANTHER" id="PTHR42734">
    <property type="entry name" value="METAL TRANSPORT SYSTEM ATP-BINDING PROTEIN TM_0124-RELATED"/>
    <property type="match status" value="1"/>
</dbReference>
<dbReference type="OrthoDB" id="5296765at2"/>
<protein>
    <submittedName>
        <fullName evidence="6">ABC transporter ATP-binding protein</fullName>
    </submittedName>
</protein>
<comment type="caution">
    <text evidence="6">The sequence shown here is derived from an EMBL/GenBank/DDBJ whole genome shotgun (WGS) entry which is preliminary data.</text>
</comment>